<dbReference type="PANTHER" id="PTHR12147">
    <property type="entry name" value="METALLOPEPTIDASE M28 FAMILY MEMBER"/>
    <property type="match status" value="1"/>
</dbReference>
<evidence type="ECO:0000259" key="2">
    <source>
        <dbReference type="Pfam" id="PF04389"/>
    </source>
</evidence>
<name>A0A916Z6K7_9BACT</name>
<dbReference type="PANTHER" id="PTHR12147:SF26">
    <property type="entry name" value="PEPTIDASE M28 DOMAIN-CONTAINING PROTEIN"/>
    <property type="match status" value="1"/>
</dbReference>
<evidence type="ECO:0000256" key="1">
    <source>
        <dbReference type="SAM" id="SignalP"/>
    </source>
</evidence>
<gene>
    <name evidence="3" type="ORF">GCM10011514_48950</name>
</gene>
<reference evidence="3" key="2">
    <citation type="submission" date="2020-09" db="EMBL/GenBank/DDBJ databases">
        <authorList>
            <person name="Sun Q."/>
            <person name="Zhou Y."/>
        </authorList>
    </citation>
    <scope>NUCLEOTIDE SEQUENCE</scope>
    <source>
        <strain evidence="3">CGMCC 1.15958</strain>
    </source>
</reference>
<dbReference type="Gene3D" id="3.40.630.10">
    <property type="entry name" value="Zn peptidases"/>
    <property type="match status" value="1"/>
</dbReference>
<dbReference type="RefSeq" id="WP_188770462.1">
    <property type="nucleotide sequence ID" value="NZ_BMKK01000014.1"/>
</dbReference>
<proteinExistence type="predicted"/>
<accession>A0A916Z6K7</accession>
<evidence type="ECO:0000313" key="3">
    <source>
        <dbReference type="EMBL" id="GGD79112.1"/>
    </source>
</evidence>
<evidence type="ECO:0000313" key="4">
    <source>
        <dbReference type="Proteomes" id="UP000609064"/>
    </source>
</evidence>
<dbReference type="Proteomes" id="UP000609064">
    <property type="component" value="Unassembled WGS sequence"/>
</dbReference>
<comment type="caution">
    <text evidence="3">The sequence shown here is derived from an EMBL/GenBank/DDBJ whole genome shotgun (WGS) entry which is preliminary data.</text>
</comment>
<feature type="signal peptide" evidence="1">
    <location>
        <begin position="1"/>
        <end position="19"/>
    </location>
</feature>
<keyword evidence="4" id="KW-1185">Reference proteome</keyword>
<dbReference type="EMBL" id="BMKK01000014">
    <property type="protein sequence ID" value="GGD79112.1"/>
    <property type="molecule type" value="Genomic_DNA"/>
</dbReference>
<dbReference type="InterPro" id="IPR045175">
    <property type="entry name" value="M28_fam"/>
</dbReference>
<dbReference type="GO" id="GO:0008235">
    <property type="term" value="F:metalloexopeptidase activity"/>
    <property type="evidence" value="ECO:0007669"/>
    <property type="project" value="InterPro"/>
</dbReference>
<feature type="domain" description="Peptidase M28" evidence="2">
    <location>
        <begin position="259"/>
        <end position="465"/>
    </location>
</feature>
<organism evidence="3 4">
    <name type="scientific">Emticicia aquatilis</name>
    <dbReference type="NCBI Taxonomy" id="1537369"/>
    <lineage>
        <taxon>Bacteria</taxon>
        <taxon>Pseudomonadati</taxon>
        <taxon>Bacteroidota</taxon>
        <taxon>Cytophagia</taxon>
        <taxon>Cytophagales</taxon>
        <taxon>Leadbetterellaceae</taxon>
        <taxon>Emticicia</taxon>
    </lineage>
</organism>
<reference evidence="3" key="1">
    <citation type="journal article" date="2014" name="Int. J. Syst. Evol. Microbiol.">
        <title>Complete genome sequence of Corynebacterium casei LMG S-19264T (=DSM 44701T), isolated from a smear-ripened cheese.</title>
        <authorList>
            <consortium name="US DOE Joint Genome Institute (JGI-PGF)"/>
            <person name="Walter F."/>
            <person name="Albersmeier A."/>
            <person name="Kalinowski J."/>
            <person name="Ruckert C."/>
        </authorList>
    </citation>
    <scope>NUCLEOTIDE SEQUENCE</scope>
    <source>
        <strain evidence="3">CGMCC 1.15958</strain>
    </source>
</reference>
<sequence length="489" mass="54450">MQNKILFWAFLIVSSQLFAQSLPPALNQIKESDLKSDLEALAGVNFKGRSAGTLDELKAAMWLGEKYRAIGLKPAGDDGTYFQFFTLWRNQISEQTSIELNNKKLTLWQDVSIAQMANTALNGIITYLGNAAEIDTNSLNVKGKIVAIEANPKGINLNVSLPTWRYSRYIYTKYGADLVKRGAIAIIFIADDTAENGWKDANENFKRGNYDIDGGANVNLTTTVPVLWLHKGSKKDLEGNSANLKANIVVSKYPYPSVNIIGKIEGTDANLKSEYLLYSGHTDAHGVRNEIKGDSICYGADDNGSVNVAMLSNARAFVKNPAKRSVLFVIHGAEERGLLGSRYYSALPTVPIGNIVAVLNGDMIGRNHIDSATVLGALPPHRNSEELINMTLEANKEGPNFKLDYTWDDVKHIEGWYFRSDHLPYARLGIPSLMYTTLLHPDYHTPQDNVENINFPKLKKMADWMYRTGWKVANAKQRPATDKNFKLER</sequence>
<dbReference type="Gene3D" id="3.50.30.30">
    <property type="match status" value="1"/>
</dbReference>
<keyword evidence="1" id="KW-0732">Signal</keyword>
<dbReference type="GO" id="GO:0006508">
    <property type="term" value="P:proteolysis"/>
    <property type="evidence" value="ECO:0007669"/>
    <property type="project" value="InterPro"/>
</dbReference>
<feature type="chain" id="PRO_5038069114" description="Peptidase M28 domain-containing protein" evidence="1">
    <location>
        <begin position="20"/>
        <end position="489"/>
    </location>
</feature>
<dbReference type="Pfam" id="PF04389">
    <property type="entry name" value="Peptidase_M28"/>
    <property type="match status" value="1"/>
</dbReference>
<dbReference type="SUPFAM" id="SSF53187">
    <property type="entry name" value="Zn-dependent exopeptidases"/>
    <property type="match status" value="1"/>
</dbReference>
<protein>
    <recommendedName>
        <fullName evidence="2">Peptidase M28 domain-containing protein</fullName>
    </recommendedName>
</protein>
<dbReference type="InterPro" id="IPR007484">
    <property type="entry name" value="Peptidase_M28"/>
</dbReference>
<dbReference type="AlphaFoldDB" id="A0A916Z6K7"/>